<keyword evidence="1" id="KW-1133">Transmembrane helix</keyword>
<dbReference type="Proteomes" id="UP000199527">
    <property type="component" value="Unassembled WGS sequence"/>
</dbReference>
<protein>
    <submittedName>
        <fullName evidence="2">Tight adherence protein F</fullName>
    </submittedName>
</protein>
<reference evidence="3" key="1">
    <citation type="submission" date="2016-10" db="EMBL/GenBank/DDBJ databases">
        <authorList>
            <person name="Varghese N."/>
            <person name="Submissions S."/>
        </authorList>
    </citation>
    <scope>NUCLEOTIDE SEQUENCE [LARGE SCALE GENOMIC DNA]</scope>
    <source>
        <strain evidence="3">DSM 23317</strain>
    </source>
</reference>
<evidence type="ECO:0000313" key="2">
    <source>
        <dbReference type="EMBL" id="SDI79363.1"/>
    </source>
</evidence>
<organism evidence="2 3">
    <name type="scientific">Ferrimonas sediminum</name>
    <dbReference type="NCBI Taxonomy" id="718193"/>
    <lineage>
        <taxon>Bacteria</taxon>
        <taxon>Pseudomonadati</taxon>
        <taxon>Pseudomonadota</taxon>
        <taxon>Gammaproteobacteria</taxon>
        <taxon>Alteromonadales</taxon>
        <taxon>Ferrimonadaceae</taxon>
        <taxon>Ferrimonas</taxon>
    </lineage>
</organism>
<dbReference type="RefSeq" id="WP_176819186.1">
    <property type="nucleotide sequence ID" value="NZ_FNEM01000003.1"/>
</dbReference>
<dbReference type="Pfam" id="PF16964">
    <property type="entry name" value="TadF"/>
    <property type="match status" value="1"/>
</dbReference>
<evidence type="ECO:0000313" key="3">
    <source>
        <dbReference type="Proteomes" id="UP000199527"/>
    </source>
</evidence>
<sequence>MGNSKGVFTVELAMVLLVLSGFFAMQVNYMIAVAKKGALDRAAFSAVTLVSERRQFFDDEGQMCGINGNDASKCASLVSDIEAIVAAGLARSMASFDAGALVVVVEEYIPAPPAASYAVRSSGNVDGCGFASINNSAMDDLSPLTSKARKLPVYQVSLCYRTDFNLIGVAQGDPFNIVASSISYARF</sequence>
<keyword evidence="1" id="KW-0812">Transmembrane</keyword>
<evidence type="ECO:0000256" key="1">
    <source>
        <dbReference type="SAM" id="Phobius"/>
    </source>
</evidence>
<keyword evidence="1" id="KW-0472">Membrane</keyword>
<dbReference type="EMBL" id="FNEM01000003">
    <property type="protein sequence ID" value="SDI79363.1"/>
    <property type="molecule type" value="Genomic_DNA"/>
</dbReference>
<name>A0A1G8NGP7_9GAMM</name>
<proteinExistence type="predicted"/>
<dbReference type="InterPro" id="IPR031582">
    <property type="entry name" value="TadF"/>
</dbReference>
<dbReference type="AlphaFoldDB" id="A0A1G8NGP7"/>
<keyword evidence="3" id="KW-1185">Reference proteome</keyword>
<accession>A0A1G8NGP7</accession>
<feature type="transmembrane region" description="Helical" evidence="1">
    <location>
        <begin position="12"/>
        <end position="31"/>
    </location>
</feature>
<gene>
    <name evidence="2" type="ORF">SAMN04488540_103123</name>
</gene>